<evidence type="ECO:0000256" key="1">
    <source>
        <dbReference type="SAM" id="MobiDB-lite"/>
    </source>
</evidence>
<dbReference type="KEGG" id="vg:23462632"/>
<accession>A0A0B5J7A5</accession>
<feature type="region of interest" description="Disordered" evidence="1">
    <location>
        <begin position="1"/>
        <end position="32"/>
    </location>
</feature>
<dbReference type="GeneID" id="23462632"/>
<name>A0A0B5J7A5_9VIRU</name>
<evidence type="ECO:0000313" key="4">
    <source>
        <dbReference type="Proteomes" id="UP000202511"/>
    </source>
</evidence>
<dbReference type="EMBL" id="KP136319">
    <property type="protein sequence ID" value="AJF97715.1"/>
    <property type="molecule type" value="Genomic_DNA"/>
</dbReference>
<reference evidence="3 4" key="1">
    <citation type="journal article" date="2015" name="Parasitol. Res.">
        <title>Viruses in close associations with free-living amoebae.</title>
        <authorList>
            <person name="Scheid P."/>
        </authorList>
    </citation>
    <scope>NUCLEOTIDE SEQUENCE [LARGE SCALE GENOMIC DNA]</scope>
    <source>
        <strain evidence="3">KlaHel</strain>
    </source>
</reference>
<dbReference type="Proteomes" id="UP000202511">
    <property type="component" value="Segment"/>
</dbReference>
<feature type="compositionally biased region" description="Polar residues" evidence="1">
    <location>
        <begin position="150"/>
        <end position="161"/>
    </location>
</feature>
<evidence type="ECO:0000313" key="3">
    <source>
        <dbReference type="EMBL" id="AJF97715.1"/>
    </source>
</evidence>
<feature type="transmembrane region" description="Helical" evidence="2">
    <location>
        <begin position="97"/>
        <end position="120"/>
    </location>
</feature>
<feature type="region of interest" description="Disordered" evidence="1">
    <location>
        <begin position="149"/>
        <end position="168"/>
    </location>
</feature>
<protein>
    <submittedName>
        <fullName evidence="3">Uncharacterized protein</fullName>
    </submittedName>
</protein>
<feature type="compositionally biased region" description="Low complexity" evidence="1">
    <location>
        <begin position="13"/>
        <end position="28"/>
    </location>
</feature>
<keyword evidence="2" id="KW-0472">Membrane</keyword>
<organism evidence="3 4">
    <name type="scientific">Pandoravirus inopinatum</name>
    <dbReference type="NCBI Taxonomy" id="1605721"/>
    <lineage>
        <taxon>Viruses</taxon>
        <taxon>Pandoravirus</taxon>
    </lineage>
</organism>
<evidence type="ECO:0000256" key="2">
    <source>
        <dbReference type="SAM" id="Phobius"/>
    </source>
</evidence>
<sequence length="207" mass="22834">MADVRMATPTPQARAGAPSSRRPSPKSGSAEKADTCAIKAVLIKPNPSMFYVVAGVARTHVCLLPLGGWVCRWARRGALCRCERNGDEPWTVQPAQVFILAFAVCANPIVDIGFLLYACAKIMSSRRIFLQAARLGDTKVGGSDRHVLANGNSTNRASGRQTPKKMIPQKKATQKRVDVYSFFLFSFFFLKRNEVHTRDCSGSRDLW</sequence>
<keyword evidence="2" id="KW-1133">Transmembrane helix</keyword>
<proteinExistence type="predicted"/>
<keyword evidence="2" id="KW-0812">Transmembrane</keyword>
<dbReference type="RefSeq" id="YP_009119950.1">
    <property type="nucleotide sequence ID" value="NC_026440.1"/>
</dbReference>